<evidence type="ECO:0000259" key="9">
    <source>
        <dbReference type="PROSITE" id="PS50906"/>
    </source>
</evidence>
<dbReference type="Pfam" id="PF08376">
    <property type="entry name" value="NIT"/>
    <property type="match status" value="1"/>
</dbReference>
<protein>
    <submittedName>
        <fullName evidence="10">HAMP domain-containing protein</fullName>
    </submittedName>
    <submittedName>
        <fullName evidence="11">Methyl-accepting chemotaxis protein</fullName>
    </submittedName>
</protein>
<dbReference type="PROSITE" id="PS50885">
    <property type="entry name" value="HAMP"/>
    <property type="match status" value="2"/>
</dbReference>
<keyword evidence="2" id="KW-0145">Chemotaxis</keyword>
<reference evidence="11 13" key="2">
    <citation type="submission" date="2021-03" db="EMBL/GenBank/DDBJ databases">
        <title>Rapid diversification of plasmids in a genus of pathogenic and nitrogen fixing bacteria.</title>
        <authorList>
            <person name="Weisberg A.J."/>
            <person name="Miller M."/>
            <person name="Ream W."/>
            <person name="Grunwald N.J."/>
            <person name="Chang J.H."/>
        </authorList>
    </citation>
    <scope>NUCLEOTIDE SEQUENCE [LARGE SCALE GENOMIC DNA]</scope>
    <source>
        <strain evidence="11 13">AF3.44</strain>
    </source>
</reference>
<evidence type="ECO:0000256" key="3">
    <source>
        <dbReference type="ARBA" id="ARBA00029447"/>
    </source>
</evidence>
<dbReference type="PANTHER" id="PTHR43531:SF11">
    <property type="entry name" value="METHYL-ACCEPTING CHEMOTAXIS PROTEIN 3"/>
    <property type="match status" value="1"/>
</dbReference>
<dbReference type="EMBL" id="CP072167">
    <property type="protein sequence ID" value="QYA07162.1"/>
    <property type="molecule type" value="Genomic_DNA"/>
</dbReference>
<dbReference type="InterPro" id="IPR010910">
    <property type="entry name" value="Nitrate/nitrite_sensing_bac"/>
</dbReference>
<feature type="domain" description="Methyl-accepting transducer" evidence="7">
    <location>
        <begin position="471"/>
        <end position="700"/>
    </location>
</feature>
<dbReference type="Proteomes" id="UP000298545">
    <property type="component" value="Chromosome circular"/>
</dbReference>
<dbReference type="GO" id="GO:0004888">
    <property type="term" value="F:transmembrane signaling receptor activity"/>
    <property type="evidence" value="ECO:0007669"/>
    <property type="project" value="InterPro"/>
</dbReference>
<dbReference type="AlphaFoldDB" id="A0A4D7DIZ4"/>
<feature type="transmembrane region" description="Helical" evidence="6">
    <location>
        <begin position="309"/>
        <end position="335"/>
    </location>
</feature>
<sequence length="768" mass="81017">MKLVDIPISKRLWAAVILPMLGAGYLSYVQISERLSDYHNMNEVVVIGDQLKKLSGIAHALQVERGLTAGFIGSKGTKNIGELASARKDTDGVVGGFPGISEVLMNVAGNSFSARQSLARKNLSDAVNIRASVDGLSATGSAAFAAYTAAVASIMSIADDLAAETANPDISRRIAAYAQLMHAKEIAGQERGLANGFIAAKHMDQARFAEFASMAGGQQVLIDASLAAQDSERKRIADGLLNEVAKPVSEFRSKLLANGENADLSGLDSAAWFAAATKRIEALKQIENQTLDDISALAKKYAGSAFDNLVLMAAIIFLGAGLMIAFSSVMAMTVVRPIRQMVGAMGRLAAGQIDSGEISSGRRDEIGDMEQAVEVFRQSAIRNRELEAAEAGNRERAERERAEMQRAAEEEAEARLAQATSTFAASMKRLAAGDMLCELHEPLSSQFEALRHDFNSSVHQLRETLASVGQSVSTVTGGSQEVSSASDDLSRRTEQQAASLEETAAALEQITANVASTSKRSAEARAVVRDAREKAGSSGNVVRNAVAAMGKIEDSSKQIGQIIGVIDEIAFQTNLLALNAGVEAARAGEAGKGFAVVAQEVRELAQRSAKAAKEIKQLIGNSEIAVSEGVRLVSDTGSGLNEIAQLVQSVNAHMDAIATAAQEQSAGLAEVNTAVNHMDQATQQNAAMVEEMNAAGAALAQESAKLKGLLSHFQLGHASHQLRNTAETMRRAVVPEPATRPSSARATRAVPLSHGNAAVAISEDWTEF</sequence>
<dbReference type="PANTHER" id="PTHR43531">
    <property type="entry name" value="PROTEIN ICFG"/>
    <property type="match status" value="1"/>
</dbReference>
<dbReference type="PROSITE" id="PS50111">
    <property type="entry name" value="CHEMOTAXIS_TRANSDUC_2"/>
    <property type="match status" value="1"/>
</dbReference>
<evidence type="ECO:0000256" key="4">
    <source>
        <dbReference type="PROSITE-ProRule" id="PRU00284"/>
    </source>
</evidence>
<dbReference type="InterPro" id="IPR004089">
    <property type="entry name" value="MCPsignal_dom"/>
</dbReference>
<dbReference type="GO" id="GO:0007165">
    <property type="term" value="P:signal transduction"/>
    <property type="evidence" value="ECO:0007669"/>
    <property type="project" value="UniProtKB-KW"/>
</dbReference>
<evidence type="ECO:0000256" key="6">
    <source>
        <dbReference type="SAM" id="Phobius"/>
    </source>
</evidence>
<feature type="region of interest" description="Disordered" evidence="5">
    <location>
        <begin position="476"/>
        <end position="495"/>
    </location>
</feature>
<feature type="domain" description="HAMP" evidence="8">
    <location>
        <begin position="332"/>
        <end position="385"/>
    </location>
</feature>
<evidence type="ECO:0000256" key="5">
    <source>
        <dbReference type="SAM" id="MobiDB-lite"/>
    </source>
</evidence>
<dbReference type="InterPro" id="IPR003660">
    <property type="entry name" value="HAMP_dom"/>
</dbReference>
<name>A0A4D7DIZ4_9HYPH</name>
<dbReference type="Proteomes" id="UP000826513">
    <property type="component" value="Chromosome 1"/>
</dbReference>
<dbReference type="Gene3D" id="1.10.287.950">
    <property type="entry name" value="Methyl-accepting chemotaxis protein"/>
    <property type="match status" value="1"/>
</dbReference>
<keyword evidence="6" id="KW-0812">Transmembrane</keyword>
<dbReference type="PROSITE" id="PS50906">
    <property type="entry name" value="NIT"/>
    <property type="match status" value="1"/>
</dbReference>
<feature type="domain" description="NIT" evidence="9">
    <location>
        <begin position="52"/>
        <end position="301"/>
    </location>
</feature>
<dbReference type="InterPro" id="IPR051310">
    <property type="entry name" value="MCP_chemotaxis"/>
</dbReference>
<dbReference type="InterPro" id="IPR013587">
    <property type="entry name" value="Nitrate/nitrite_sensing"/>
</dbReference>
<keyword evidence="4" id="KW-0807">Transducer</keyword>
<dbReference type="KEGG" id="alf:CFBP5473_05385"/>
<dbReference type="SMART" id="SM00283">
    <property type="entry name" value="MA"/>
    <property type="match status" value="1"/>
</dbReference>
<feature type="transmembrane region" description="Helical" evidence="6">
    <location>
        <begin position="12"/>
        <end position="31"/>
    </location>
</feature>
<dbReference type="Gene3D" id="1.10.8.500">
    <property type="entry name" value="HAMP domain in histidine kinase"/>
    <property type="match status" value="1"/>
</dbReference>
<dbReference type="RefSeq" id="WP_051441197.1">
    <property type="nucleotide sequence ID" value="NZ_CP039691.1"/>
</dbReference>
<gene>
    <name evidence="10" type="ORF">CFBP5473_05385</name>
    <name evidence="11" type="ORF">J5285_00035</name>
</gene>
<evidence type="ECO:0000313" key="10">
    <source>
        <dbReference type="EMBL" id="QCI97403.1"/>
    </source>
</evidence>
<keyword evidence="13" id="KW-1185">Reference proteome</keyword>
<dbReference type="Pfam" id="PF00015">
    <property type="entry name" value="MCPsignal"/>
    <property type="match status" value="1"/>
</dbReference>
<dbReference type="SMART" id="SM00304">
    <property type="entry name" value="HAMP"/>
    <property type="match status" value="3"/>
</dbReference>
<dbReference type="GO" id="GO:0016020">
    <property type="term" value="C:membrane"/>
    <property type="evidence" value="ECO:0007669"/>
    <property type="project" value="UniProtKB-SubCell"/>
</dbReference>
<evidence type="ECO:0000259" key="7">
    <source>
        <dbReference type="PROSITE" id="PS50111"/>
    </source>
</evidence>
<comment type="subcellular location">
    <subcellularLocation>
        <location evidence="1">Membrane</location>
    </subcellularLocation>
</comment>
<evidence type="ECO:0000313" key="12">
    <source>
        <dbReference type="Proteomes" id="UP000298545"/>
    </source>
</evidence>
<evidence type="ECO:0000256" key="2">
    <source>
        <dbReference type="ARBA" id="ARBA00022500"/>
    </source>
</evidence>
<dbReference type="CDD" id="cd06225">
    <property type="entry name" value="HAMP"/>
    <property type="match status" value="1"/>
</dbReference>
<evidence type="ECO:0000313" key="13">
    <source>
        <dbReference type="Proteomes" id="UP000826513"/>
    </source>
</evidence>
<dbReference type="InterPro" id="IPR004090">
    <property type="entry name" value="Chemotax_Me-accpt_rcpt"/>
</dbReference>
<comment type="similarity">
    <text evidence="3">Belongs to the methyl-accepting chemotaxis (MCP) protein family.</text>
</comment>
<dbReference type="OrthoDB" id="3378718at2"/>
<accession>A0A4D7DIZ4</accession>
<dbReference type="PRINTS" id="PR00260">
    <property type="entry name" value="CHEMTRNSDUCR"/>
</dbReference>
<dbReference type="EMBL" id="CP039691">
    <property type="protein sequence ID" value="QCI97403.1"/>
    <property type="molecule type" value="Genomic_DNA"/>
</dbReference>
<evidence type="ECO:0000313" key="11">
    <source>
        <dbReference type="EMBL" id="QYA07162.1"/>
    </source>
</evidence>
<feature type="domain" description="HAMP" evidence="8">
    <location>
        <begin position="414"/>
        <end position="466"/>
    </location>
</feature>
<feature type="compositionally biased region" description="Polar residues" evidence="5">
    <location>
        <begin position="476"/>
        <end position="487"/>
    </location>
</feature>
<dbReference type="Pfam" id="PF00672">
    <property type="entry name" value="HAMP"/>
    <property type="match status" value="1"/>
</dbReference>
<dbReference type="CDD" id="cd11386">
    <property type="entry name" value="MCP_signal"/>
    <property type="match status" value="1"/>
</dbReference>
<dbReference type="STRING" id="1367849.GCA_000518585_01525"/>
<reference evidence="10 12" key="1">
    <citation type="submission" date="2019-04" db="EMBL/GenBank/DDBJ databases">
        <title>Complete genome sequence of Agrobacterium larrymoorei CFBP5473.</title>
        <authorList>
            <person name="Haryono M."/>
            <person name="Chou L."/>
            <person name="Lin Y.-C."/>
            <person name="Lai E.-M."/>
            <person name="Kuo C.-H."/>
        </authorList>
    </citation>
    <scope>NUCLEOTIDE SEQUENCE [LARGE SCALE GENOMIC DNA]</scope>
    <source>
        <strain evidence="10 12">CFBP5473</strain>
    </source>
</reference>
<dbReference type="FunFam" id="1.10.287.950:FF:000001">
    <property type="entry name" value="Methyl-accepting chemotaxis sensory transducer"/>
    <property type="match status" value="1"/>
</dbReference>
<keyword evidence="6" id="KW-1133">Transmembrane helix</keyword>
<dbReference type="GO" id="GO:0006935">
    <property type="term" value="P:chemotaxis"/>
    <property type="evidence" value="ECO:0007669"/>
    <property type="project" value="UniProtKB-KW"/>
</dbReference>
<proteinExistence type="inferred from homology"/>
<keyword evidence="6" id="KW-0472">Membrane</keyword>
<evidence type="ECO:0000259" key="8">
    <source>
        <dbReference type="PROSITE" id="PS50885"/>
    </source>
</evidence>
<dbReference type="SUPFAM" id="SSF58104">
    <property type="entry name" value="Methyl-accepting chemotaxis protein (MCP) signaling domain"/>
    <property type="match status" value="1"/>
</dbReference>
<evidence type="ECO:0000256" key="1">
    <source>
        <dbReference type="ARBA" id="ARBA00004370"/>
    </source>
</evidence>
<organism evidence="10 12">
    <name type="scientific">Agrobacterium larrymoorei</name>
    <dbReference type="NCBI Taxonomy" id="160699"/>
    <lineage>
        <taxon>Bacteria</taxon>
        <taxon>Pseudomonadati</taxon>
        <taxon>Pseudomonadota</taxon>
        <taxon>Alphaproteobacteria</taxon>
        <taxon>Hyphomicrobiales</taxon>
        <taxon>Rhizobiaceae</taxon>
        <taxon>Rhizobium/Agrobacterium group</taxon>
        <taxon>Agrobacterium</taxon>
    </lineage>
</organism>
<dbReference type="SUPFAM" id="SSF158472">
    <property type="entry name" value="HAMP domain-like"/>
    <property type="match status" value="1"/>
</dbReference>